<proteinExistence type="predicted"/>
<evidence type="ECO:0000313" key="2">
    <source>
        <dbReference type="EMBL" id="KAF6746385.1"/>
    </source>
</evidence>
<feature type="region of interest" description="Disordered" evidence="1">
    <location>
        <begin position="187"/>
        <end position="209"/>
    </location>
</feature>
<feature type="compositionally biased region" description="Basic and acidic residues" evidence="1">
    <location>
        <begin position="223"/>
        <end position="233"/>
    </location>
</feature>
<keyword evidence="3" id="KW-1185">Reference proteome</keyword>
<dbReference type="Proteomes" id="UP000521943">
    <property type="component" value="Unassembled WGS sequence"/>
</dbReference>
<comment type="caution">
    <text evidence="2">The sequence shown here is derived from an EMBL/GenBank/DDBJ whole genome shotgun (WGS) entry which is preliminary data.</text>
</comment>
<protein>
    <submittedName>
        <fullName evidence="2">Uncharacterized protein</fullName>
    </submittedName>
</protein>
<accession>A0A8H6HG25</accession>
<gene>
    <name evidence="2" type="ORF">DFP72DRAFT_855437</name>
</gene>
<feature type="compositionally biased region" description="Basic and acidic residues" evidence="1">
    <location>
        <begin position="241"/>
        <end position="262"/>
    </location>
</feature>
<feature type="region of interest" description="Disordered" evidence="1">
    <location>
        <begin position="77"/>
        <end position="111"/>
    </location>
</feature>
<evidence type="ECO:0000313" key="3">
    <source>
        <dbReference type="Proteomes" id="UP000521943"/>
    </source>
</evidence>
<dbReference type="EMBL" id="JACGCI010000093">
    <property type="protein sequence ID" value="KAF6746385.1"/>
    <property type="molecule type" value="Genomic_DNA"/>
</dbReference>
<organism evidence="2 3">
    <name type="scientific">Ephemerocybe angulata</name>
    <dbReference type="NCBI Taxonomy" id="980116"/>
    <lineage>
        <taxon>Eukaryota</taxon>
        <taxon>Fungi</taxon>
        <taxon>Dikarya</taxon>
        <taxon>Basidiomycota</taxon>
        <taxon>Agaricomycotina</taxon>
        <taxon>Agaricomycetes</taxon>
        <taxon>Agaricomycetidae</taxon>
        <taxon>Agaricales</taxon>
        <taxon>Agaricineae</taxon>
        <taxon>Psathyrellaceae</taxon>
        <taxon>Ephemerocybe</taxon>
    </lineage>
</organism>
<dbReference type="AlphaFoldDB" id="A0A8H6HG25"/>
<reference evidence="2 3" key="1">
    <citation type="submission" date="2020-07" db="EMBL/GenBank/DDBJ databases">
        <title>Comparative genomics of pyrophilous fungi reveals a link between fire events and developmental genes.</title>
        <authorList>
            <consortium name="DOE Joint Genome Institute"/>
            <person name="Steindorff A.S."/>
            <person name="Carver A."/>
            <person name="Calhoun S."/>
            <person name="Stillman K."/>
            <person name="Liu H."/>
            <person name="Lipzen A."/>
            <person name="Pangilinan J."/>
            <person name="Labutti K."/>
            <person name="Bruns T.D."/>
            <person name="Grigoriev I.V."/>
        </authorList>
    </citation>
    <scope>NUCLEOTIDE SEQUENCE [LARGE SCALE GENOMIC DNA]</scope>
    <source>
        <strain evidence="2 3">CBS 144469</strain>
    </source>
</reference>
<evidence type="ECO:0000256" key="1">
    <source>
        <dbReference type="SAM" id="MobiDB-lite"/>
    </source>
</evidence>
<name>A0A8H6HG25_9AGAR</name>
<feature type="region of interest" description="Disordered" evidence="1">
    <location>
        <begin position="223"/>
        <end position="262"/>
    </location>
</feature>
<sequence>MCSREMTNTLQSASIIPRTAEPAGSCPLRGMGLGCLHPQTCHSPGQHEVDPVYHSPQTGPDVSRTAMREARILVVRVPLGRSPNQTDKPPKEQSTHLPINQAVHEPPGSSDRLIHPDRTSLQSEPTKVLVEGDLAPKMREEYKYGKPNETHAQKTYSAQSTICGTQQEMSSRLRIQADYIDWRAHGRKGERMDEETRGEGKKEQTKKQLRNDRNIVYRRISKHELETPKNRTKIERRRRRTPSDKAELVEARPRTAEPDHEKTYLILHHASNQDSNPSAAGSPGG</sequence>